<evidence type="ECO:0000256" key="1">
    <source>
        <dbReference type="SAM" id="SignalP"/>
    </source>
</evidence>
<evidence type="ECO:0000313" key="3">
    <source>
        <dbReference type="Proteomes" id="UP001217476"/>
    </source>
</evidence>
<dbReference type="Proteomes" id="UP001217476">
    <property type="component" value="Chromosome"/>
</dbReference>
<feature type="chain" id="PRO_5042463114" evidence="1">
    <location>
        <begin position="24"/>
        <end position="355"/>
    </location>
</feature>
<gene>
    <name evidence="2" type="ORF">P0Y65_05090</name>
</gene>
<sequence length="355" mass="37689">MRFSALSSLTLLAGMTLVSPAYAFDDIFKAIGLMPGAIEQPKAFDYLAPSLGFSNADPNTFGVIDDLDLAAALIDSKLDPATGIDFGRATGVITLGAAPENTTVIFGEPGFADGAHDALLARDFTDSEDGEITIYARGEDNAIDLAASEPDPLGSGMGKAQRLAVAPDYVMRTGSWPLINQSLLVMHDEPAFTKVWADTLRGMQQVSEDGATLELASGWTLFAFTDSLPTFEPEASGKTKNHDAGVDPLLAFPLAIIGLTRGQETAALHIAMPYGSPELAEQAGEIIVERLADFRMDVPEPKVTIIPAGGDAGALPTLIVTMENYESDIVDLQDLYLGFIAAIYQRDFKPLMAGL</sequence>
<feature type="signal peptide" evidence="1">
    <location>
        <begin position="1"/>
        <end position="23"/>
    </location>
</feature>
<keyword evidence="1" id="KW-0732">Signal</keyword>
<proteinExistence type="predicted"/>
<accession>A0AAJ6B0W1</accession>
<protein>
    <submittedName>
        <fullName evidence="2">Uncharacterized protein</fullName>
    </submittedName>
</protein>
<dbReference type="EMBL" id="CP119312">
    <property type="protein sequence ID" value="WEK05632.1"/>
    <property type="molecule type" value="Genomic_DNA"/>
</dbReference>
<evidence type="ECO:0000313" key="2">
    <source>
        <dbReference type="EMBL" id="WEK05632.1"/>
    </source>
</evidence>
<name>A0AAJ6B0W1_9HYPH</name>
<reference evidence="2" key="1">
    <citation type="submission" date="2023-03" db="EMBL/GenBank/DDBJ databases">
        <title>Andean soil-derived lignocellulolytic bacterial consortium as a source of novel taxa and putative plastic-active enzymes.</title>
        <authorList>
            <person name="Diaz-Garcia L."/>
            <person name="Chuvochina M."/>
            <person name="Feuerriegel G."/>
            <person name="Bunk B."/>
            <person name="Sproer C."/>
            <person name="Streit W.R."/>
            <person name="Rodriguez L.M."/>
            <person name="Overmann J."/>
            <person name="Jimenez D.J."/>
        </authorList>
    </citation>
    <scope>NUCLEOTIDE SEQUENCE</scope>
    <source>
        <strain evidence="2">MAG 4196</strain>
    </source>
</reference>
<organism evidence="2 3">
    <name type="scientific">Candidatus Devosia phytovorans</name>
    <dbReference type="NCBI Taxonomy" id="3121372"/>
    <lineage>
        <taxon>Bacteria</taxon>
        <taxon>Pseudomonadati</taxon>
        <taxon>Pseudomonadota</taxon>
        <taxon>Alphaproteobacteria</taxon>
        <taxon>Hyphomicrobiales</taxon>
        <taxon>Devosiaceae</taxon>
        <taxon>Devosia</taxon>
    </lineage>
</organism>
<dbReference type="AlphaFoldDB" id="A0AAJ6B0W1"/>